<evidence type="ECO:0000313" key="1">
    <source>
        <dbReference type="EMBL" id="TPX15764.1"/>
    </source>
</evidence>
<gene>
    <name evidence="1" type="ORF">E0L32_000098</name>
</gene>
<dbReference type="Proteomes" id="UP000319257">
    <property type="component" value="Unassembled WGS sequence"/>
</dbReference>
<reference evidence="1 2" key="1">
    <citation type="submission" date="2019-06" db="EMBL/GenBank/DDBJ databases">
        <title>Draft genome sequence of the filamentous fungus Phialemoniopsis curvata isolated from diesel fuel.</title>
        <authorList>
            <person name="Varaljay V.A."/>
            <person name="Lyon W.J."/>
            <person name="Crouch A.L."/>
            <person name="Drake C.E."/>
            <person name="Hollomon J.M."/>
            <person name="Nadeau L.J."/>
            <person name="Nunn H.S."/>
            <person name="Stevenson B.S."/>
            <person name="Bojanowski C.L."/>
            <person name="Crookes-Goodson W.J."/>
        </authorList>
    </citation>
    <scope>NUCLEOTIDE SEQUENCE [LARGE SCALE GENOMIC DNA]</scope>
    <source>
        <strain evidence="1 2">D216</strain>
    </source>
</reference>
<protein>
    <submittedName>
        <fullName evidence="1">Uncharacterized protein</fullName>
    </submittedName>
</protein>
<organism evidence="1 2">
    <name type="scientific">Thyridium curvatum</name>
    <dbReference type="NCBI Taxonomy" id="1093900"/>
    <lineage>
        <taxon>Eukaryota</taxon>
        <taxon>Fungi</taxon>
        <taxon>Dikarya</taxon>
        <taxon>Ascomycota</taxon>
        <taxon>Pezizomycotina</taxon>
        <taxon>Sordariomycetes</taxon>
        <taxon>Sordariomycetidae</taxon>
        <taxon>Thyridiales</taxon>
        <taxon>Thyridiaceae</taxon>
        <taxon>Thyridium</taxon>
    </lineage>
</organism>
<sequence>MSARMGHETLRGILSQEKPAITLGFGPTDGVAVNNSWPRINRPTIWKAFTLETLNQSYGHILDAANPAGTYGTIPRAEDVGKITNAELPEHLEPQSKWNNSILKCSVDFAKGKLPSPIRGNVEYLPPTNHHLGIAPRQTHVIKLAGFDEPYLVVGLRRLTSQWAGNTLATRIKAGLDIRANHLWPVRQLADACCRVGTRYGFIQTEEELVVFCFSKAADETLSVTLNAISWANYDGQYHLTTNLALWWLCMLAISGPENRRICAEQDMVPLDKWSDPVSEDFLLAAQHHYYSGFTRYLPL</sequence>
<dbReference type="STRING" id="1093900.A0A507BAX8"/>
<accession>A0A507BAX8</accession>
<dbReference type="RefSeq" id="XP_030997475.1">
    <property type="nucleotide sequence ID" value="XM_031144774.1"/>
</dbReference>
<dbReference type="GeneID" id="41967545"/>
<dbReference type="OrthoDB" id="4367324at2759"/>
<comment type="caution">
    <text evidence="1">The sequence shown here is derived from an EMBL/GenBank/DDBJ whole genome shotgun (WGS) entry which is preliminary data.</text>
</comment>
<keyword evidence="2" id="KW-1185">Reference proteome</keyword>
<proteinExistence type="predicted"/>
<dbReference type="InParanoid" id="A0A507BAX8"/>
<name>A0A507BAX8_9PEZI</name>
<dbReference type="AlphaFoldDB" id="A0A507BAX8"/>
<dbReference type="EMBL" id="SKBQ01000001">
    <property type="protein sequence ID" value="TPX15764.1"/>
    <property type="molecule type" value="Genomic_DNA"/>
</dbReference>
<evidence type="ECO:0000313" key="2">
    <source>
        <dbReference type="Proteomes" id="UP000319257"/>
    </source>
</evidence>